<sequence length="293" mass="31949">MQRAGFSAFFEGDIEDAEIGDLRLKIAYTDRTALNFQISPKQVRKISHSGAAARLQNIYPTIMAEPFFPRMAKALRRLDKQRARNITVLHAAPCQHAVVFAAPRSQSDIYLMFAGIREHMNALGKDTGIVILASPDEFRAAVVFHFNELKSFSDRPVSLIFVEDVRLAAYAVPSSLEKHIQAKTFVFVSSGTYLSAAGWAAVSQARDGLTFLDVGNPVQTTAPGEATFSCFAWSVAGLKAYLDRTDTPAGGLDSLPPAAKLMTLAKRVPDAANALFFPSPSPLLHAINSRFES</sequence>
<dbReference type="AlphaFoldDB" id="F4QM00"/>
<dbReference type="STRING" id="715226.ABI_20120"/>
<dbReference type="EMBL" id="GL883077">
    <property type="protein sequence ID" value="EGF93572.1"/>
    <property type="molecule type" value="Genomic_DNA"/>
</dbReference>
<organism evidence="1 2">
    <name type="scientific">Asticcacaulis biprosthecium C19</name>
    <dbReference type="NCBI Taxonomy" id="715226"/>
    <lineage>
        <taxon>Bacteria</taxon>
        <taxon>Pseudomonadati</taxon>
        <taxon>Pseudomonadota</taxon>
        <taxon>Alphaproteobacteria</taxon>
        <taxon>Caulobacterales</taxon>
        <taxon>Caulobacteraceae</taxon>
        <taxon>Asticcacaulis</taxon>
    </lineage>
</organism>
<dbReference type="Proteomes" id="UP000006512">
    <property type="component" value="Unassembled WGS sequence"/>
</dbReference>
<protein>
    <submittedName>
        <fullName evidence="1">Uncharacterized protein</fullName>
    </submittedName>
</protein>
<dbReference type="HOGENOM" id="CLU_948801_0_0_5"/>
<evidence type="ECO:0000313" key="1">
    <source>
        <dbReference type="EMBL" id="EGF93572.1"/>
    </source>
</evidence>
<accession>F4QM00</accession>
<proteinExistence type="predicted"/>
<name>F4QM00_9CAUL</name>
<evidence type="ECO:0000313" key="2">
    <source>
        <dbReference type="Proteomes" id="UP000006512"/>
    </source>
</evidence>
<keyword evidence="2" id="KW-1185">Reference proteome</keyword>
<gene>
    <name evidence="1" type="ORF">ABI_20120</name>
</gene>
<reference evidence="2" key="1">
    <citation type="submission" date="2011-03" db="EMBL/GenBank/DDBJ databases">
        <title>Draft genome sequence of Brevundimonas diminuta.</title>
        <authorList>
            <person name="Brown P.J.B."/>
            <person name="Buechlein A."/>
            <person name="Hemmerich C."/>
            <person name="Brun Y.V."/>
        </authorList>
    </citation>
    <scope>NUCLEOTIDE SEQUENCE [LARGE SCALE GENOMIC DNA]</scope>
    <source>
        <strain evidence="2">C19</strain>
    </source>
</reference>